<feature type="coiled-coil region" evidence="1">
    <location>
        <begin position="283"/>
        <end position="322"/>
    </location>
</feature>
<evidence type="ECO:0000256" key="1">
    <source>
        <dbReference type="SAM" id="Coils"/>
    </source>
</evidence>
<protein>
    <submittedName>
        <fullName evidence="3">4260_t:CDS:1</fullName>
    </submittedName>
</protein>
<reference evidence="3" key="1">
    <citation type="submission" date="2021-06" db="EMBL/GenBank/DDBJ databases">
        <authorList>
            <person name="Kallberg Y."/>
            <person name="Tangrot J."/>
            <person name="Rosling A."/>
        </authorList>
    </citation>
    <scope>NUCLEOTIDE SEQUENCE</scope>
    <source>
        <strain evidence="3">FL130A</strain>
    </source>
</reference>
<keyword evidence="1" id="KW-0175">Coiled coil</keyword>
<dbReference type="OrthoDB" id="2289628at2759"/>
<evidence type="ECO:0000256" key="2">
    <source>
        <dbReference type="SAM" id="MobiDB-lite"/>
    </source>
</evidence>
<accession>A0A9N9FAL1</accession>
<dbReference type="PANTHER" id="PTHR48190:SF2">
    <property type="entry name" value="PROGRAMMED CELL DEATH PROTEIN 7"/>
    <property type="match status" value="1"/>
</dbReference>
<dbReference type="AlphaFoldDB" id="A0A9N9FAL1"/>
<gene>
    <name evidence="3" type="ORF">ALEPTO_LOCUS4413</name>
</gene>
<dbReference type="InterPro" id="IPR052831">
    <property type="entry name" value="Apoptosis_promoter"/>
</dbReference>
<proteinExistence type="predicted"/>
<feature type="compositionally biased region" description="Polar residues" evidence="2">
    <location>
        <begin position="10"/>
        <end position="30"/>
    </location>
</feature>
<dbReference type="InterPro" id="IPR031974">
    <property type="entry name" value="PDCD7"/>
</dbReference>
<sequence length="455" mass="54047">MQPYRPPFQSPQKDSQFSRDTQQQQGQNWTTEASSFQYYTQNYINYPQRPGFPGPNLRQQININQHTPYPITTSTNTASATTFEDPNQQSIYSFPGDNYSQFDSQHAFVRPSLPQTTFNFQHEAPPGVSLESSLHKNEQNSSAEQLWLKSWLKSHNIQFQEKSFKLPRISDARKKVLRVQALRKELGEQLEKLKTAKGSANEKEWELMVSNIEKIKSEYETNMNEILNEEFQIKLKQKISKIQRHKKWQKQHIKKLQNVRDERRRRRETLHKTIDEWRTEWIAKELAFKREQARKENAEKRVEEAEANKNRHKEMSKLLEKVKKLRDLRRERLKREGHFFPEEDNEFFNKVASLNDAMKIEEERLERERNAAAEQKRKEAMDAGMKERERERDPLYEYWHQAEFDLDNLVSIRRQWDAYIVPPGTQGASRIPPRFVTPAPPANYIWASCLTHGNS</sequence>
<comment type="caution">
    <text evidence="3">The sequence shown here is derived from an EMBL/GenBank/DDBJ whole genome shotgun (WGS) entry which is preliminary data.</text>
</comment>
<feature type="region of interest" description="Disordered" evidence="2">
    <location>
        <begin position="1"/>
        <end position="30"/>
    </location>
</feature>
<dbReference type="GO" id="GO:0005689">
    <property type="term" value="C:U12-type spliceosomal complex"/>
    <property type="evidence" value="ECO:0007669"/>
    <property type="project" value="TreeGrafter"/>
</dbReference>
<dbReference type="EMBL" id="CAJVPS010001011">
    <property type="protein sequence ID" value="CAG8519961.1"/>
    <property type="molecule type" value="Genomic_DNA"/>
</dbReference>
<feature type="coiled-coil region" evidence="1">
    <location>
        <begin position="176"/>
        <end position="229"/>
    </location>
</feature>
<dbReference type="PANTHER" id="PTHR48190">
    <property type="entry name" value="PROGRAMMED CELL DEATH PROTEIN 7"/>
    <property type="match status" value="1"/>
</dbReference>
<evidence type="ECO:0000313" key="4">
    <source>
        <dbReference type="Proteomes" id="UP000789508"/>
    </source>
</evidence>
<organism evidence="3 4">
    <name type="scientific">Ambispora leptoticha</name>
    <dbReference type="NCBI Taxonomy" id="144679"/>
    <lineage>
        <taxon>Eukaryota</taxon>
        <taxon>Fungi</taxon>
        <taxon>Fungi incertae sedis</taxon>
        <taxon>Mucoromycota</taxon>
        <taxon>Glomeromycotina</taxon>
        <taxon>Glomeromycetes</taxon>
        <taxon>Archaeosporales</taxon>
        <taxon>Ambisporaceae</taxon>
        <taxon>Ambispora</taxon>
    </lineage>
</organism>
<feature type="coiled-coil region" evidence="1">
    <location>
        <begin position="351"/>
        <end position="382"/>
    </location>
</feature>
<dbReference type="Proteomes" id="UP000789508">
    <property type="component" value="Unassembled WGS sequence"/>
</dbReference>
<dbReference type="Pfam" id="PF16021">
    <property type="entry name" value="PDCD7"/>
    <property type="match status" value="1"/>
</dbReference>
<evidence type="ECO:0000313" key="3">
    <source>
        <dbReference type="EMBL" id="CAG8519961.1"/>
    </source>
</evidence>
<name>A0A9N9FAL1_9GLOM</name>
<keyword evidence="4" id="KW-1185">Reference proteome</keyword>